<dbReference type="PANTHER" id="PTHR24305">
    <property type="entry name" value="CYTOCHROME P450"/>
    <property type="match status" value="1"/>
</dbReference>
<evidence type="ECO:0000256" key="6">
    <source>
        <dbReference type="ARBA" id="ARBA00023002"/>
    </source>
</evidence>
<evidence type="ECO:0000256" key="7">
    <source>
        <dbReference type="ARBA" id="ARBA00023004"/>
    </source>
</evidence>
<name>A0A5K1JUU2_9APHY</name>
<comment type="cofactor">
    <cofactor evidence="1">
        <name>heme</name>
        <dbReference type="ChEBI" id="CHEBI:30413"/>
    </cofactor>
</comment>
<accession>A0A5K1JUU2</accession>
<dbReference type="GO" id="GO:0004497">
    <property type="term" value="F:monooxygenase activity"/>
    <property type="evidence" value="ECO:0007669"/>
    <property type="project" value="UniProtKB-KW"/>
</dbReference>
<dbReference type="SUPFAM" id="SSF48264">
    <property type="entry name" value="Cytochrome P450"/>
    <property type="match status" value="1"/>
</dbReference>
<protein>
    <submittedName>
        <fullName evidence="9">N/A</fullName>
    </submittedName>
</protein>
<dbReference type="InterPro" id="IPR001128">
    <property type="entry name" value="Cyt_P450"/>
</dbReference>
<keyword evidence="6" id="KW-0560">Oxidoreductase</keyword>
<keyword evidence="7" id="KW-0408">Iron</keyword>
<keyword evidence="8" id="KW-0503">Monooxygenase</keyword>
<evidence type="ECO:0000256" key="3">
    <source>
        <dbReference type="ARBA" id="ARBA00010617"/>
    </source>
</evidence>
<keyword evidence="4" id="KW-0349">Heme</keyword>
<comment type="similarity">
    <text evidence="3">Belongs to the cytochrome P450 family.</text>
</comment>
<evidence type="ECO:0000313" key="9">
    <source>
        <dbReference type="EMBL" id="VWO95584.1"/>
    </source>
</evidence>
<comment type="pathway">
    <text evidence="2">Secondary metabolite biosynthesis.</text>
</comment>
<evidence type="ECO:0000256" key="2">
    <source>
        <dbReference type="ARBA" id="ARBA00005179"/>
    </source>
</evidence>
<evidence type="ECO:0000256" key="4">
    <source>
        <dbReference type="ARBA" id="ARBA00022617"/>
    </source>
</evidence>
<dbReference type="InterPro" id="IPR050121">
    <property type="entry name" value="Cytochrome_P450_monoxygenase"/>
</dbReference>
<evidence type="ECO:0000256" key="8">
    <source>
        <dbReference type="ARBA" id="ARBA00023033"/>
    </source>
</evidence>
<dbReference type="Pfam" id="PF00067">
    <property type="entry name" value="p450"/>
    <property type="match status" value="1"/>
</dbReference>
<evidence type="ECO:0000256" key="5">
    <source>
        <dbReference type="ARBA" id="ARBA00022723"/>
    </source>
</evidence>
<keyword evidence="5" id="KW-0479">Metal-binding</keyword>
<sequence>MCVTHLHQLSVLPPGSLVYFSPWVIQRDPRNFSFPAEFWPERWLIASGHLALDSKTPFPSSESSTLGDGESFEFTHNETAFLSFGHGPMNCVGKGFAMQEMKTVVCALMQCFRFQLQEGWNPREYEPGFLTDHFVAARPALPVVLTPRW</sequence>
<dbReference type="GO" id="GO:0020037">
    <property type="term" value="F:heme binding"/>
    <property type="evidence" value="ECO:0007669"/>
    <property type="project" value="InterPro"/>
</dbReference>
<dbReference type="AlphaFoldDB" id="A0A5K1JUU2"/>
<dbReference type="GO" id="GO:0016705">
    <property type="term" value="F:oxidoreductase activity, acting on paired donors, with incorporation or reduction of molecular oxygen"/>
    <property type="evidence" value="ECO:0007669"/>
    <property type="project" value="InterPro"/>
</dbReference>
<proteinExistence type="inferred from homology"/>
<gene>
    <name evidence="9" type="primary">Q8NJQ2</name>
</gene>
<dbReference type="Gene3D" id="1.10.630.10">
    <property type="entry name" value="Cytochrome P450"/>
    <property type="match status" value="1"/>
</dbReference>
<evidence type="ECO:0000256" key="1">
    <source>
        <dbReference type="ARBA" id="ARBA00001971"/>
    </source>
</evidence>
<dbReference type="PANTHER" id="PTHR24305:SF166">
    <property type="entry name" value="CYTOCHROME P450 12A4, MITOCHONDRIAL-RELATED"/>
    <property type="match status" value="1"/>
</dbReference>
<reference evidence="9" key="1">
    <citation type="submission" date="2019-10" db="EMBL/GenBank/DDBJ databases">
        <authorList>
            <person name="Nor Muhammad N."/>
        </authorList>
    </citation>
    <scope>NUCLEOTIDE SEQUENCE</scope>
</reference>
<organism evidence="9">
    <name type="scientific">Ganoderma boninense</name>
    <dbReference type="NCBI Taxonomy" id="34458"/>
    <lineage>
        <taxon>Eukaryota</taxon>
        <taxon>Fungi</taxon>
        <taxon>Dikarya</taxon>
        <taxon>Basidiomycota</taxon>
        <taxon>Agaricomycotina</taxon>
        <taxon>Agaricomycetes</taxon>
        <taxon>Polyporales</taxon>
        <taxon>Polyporaceae</taxon>
        <taxon>Ganoderma</taxon>
    </lineage>
</organism>
<dbReference type="GO" id="GO:0005506">
    <property type="term" value="F:iron ion binding"/>
    <property type="evidence" value="ECO:0007669"/>
    <property type="project" value="InterPro"/>
</dbReference>
<dbReference type="EMBL" id="LR724958">
    <property type="protein sequence ID" value="VWO95584.1"/>
    <property type="molecule type" value="Genomic_DNA"/>
</dbReference>
<dbReference type="InterPro" id="IPR036396">
    <property type="entry name" value="Cyt_P450_sf"/>
</dbReference>